<keyword evidence="6 7" id="KW-0472">Membrane</keyword>
<keyword evidence="5 7" id="KW-1133">Transmembrane helix</keyword>
<feature type="transmembrane region" description="Helical" evidence="7">
    <location>
        <begin position="346"/>
        <end position="366"/>
    </location>
</feature>
<dbReference type="NCBIfam" id="TIGR00711">
    <property type="entry name" value="efflux_EmrB"/>
    <property type="match status" value="1"/>
</dbReference>
<dbReference type="PRINTS" id="PR01036">
    <property type="entry name" value="TCRTETB"/>
</dbReference>
<dbReference type="SUPFAM" id="SSF103473">
    <property type="entry name" value="MFS general substrate transporter"/>
    <property type="match status" value="1"/>
</dbReference>
<dbReference type="InterPro" id="IPR036259">
    <property type="entry name" value="MFS_trans_sf"/>
</dbReference>
<name>A0A2L2X9T2_9FIRM</name>
<dbReference type="InterPro" id="IPR011701">
    <property type="entry name" value="MFS"/>
</dbReference>
<dbReference type="PANTHER" id="PTHR23501:SF197">
    <property type="entry name" value="COMD"/>
    <property type="match status" value="1"/>
</dbReference>
<dbReference type="EMBL" id="BFAV01000055">
    <property type="protein sequence ID" value="GBF32802.1"/>
    <property type="molecule type" value="Genomic_DNA"/>
</dbReference>
<dbReference type="InterPro" id="IPR020846">
    <property type="entry name" value="MFS_dom"/>
</dbReference>
<feature type="transmembrane region" description="Helical" evidence="7">
    <location>
        <begin position="524"/>
        <end position="551"/>
    </location>
</feature>
<feature type="transmembrane region" description="Helical" evidence="7">
    <location>
        <begin position="400"/>
        <end position="425"/>
    </location>
</feature>
<comment type="caution">
    <text evidence="9">The sequence shown here is derived from an EMBL/GenBank/DDBJ whole genome shotgun (WGS) entry which is preliminary data.</text>
</comment>
<evidence type="ECO:0000256" key="1">
    <source>
        <dbReference type="ARBA" id="ARBA00004651"/>
    </source>
</evidence>
<dbReference type="AlphaFoldDB" id="A0A2L2X9T2"/>
<feature type="transmembrane region" description="Helical" evidence="7">
    <location>
        <begin position="242"/>
        <end position="262"/>
    </location>
</feature>
<keyword evidence="4 7" id="KW-0812">Transmembrane</keyword>
<evidence type="ECO:0000256" key="2">
    <source>
        <dbReference type="ARBA" id="ARBA00022448"/>
    </source>
</evidence>
<accession>A0A2L2X9T2</accession>
<dbReference type="GO" id="GO:0005886">
    <property type="term" value="C:plasma membrane"/>
    <property type="evidence" value="ECO:0007669"/>
    <property type="project" value="UniProtKB-SubCell"/>
</dbReference>
<keyword evidence="10" id="KW-1185">Reference proteome</keyword>
<evidence type="ECO:0000256" key="5">
    <source>
        <dbReference type="ARBA" id="ARBA00022989"/>
    </source>
</evidence>
<proteinExistence type="predicted"/>
<dbReference type="PANTHER" id="PTHR23501">
    <property type="entry name" value="MAJOR FACILITATOR SUPERFAMILY"/>
    <property type="match status" value="1"/>
</dbReference>
<protein>
    <submittedName>
        <fullName evidence="9">Multidrug efflux transporter MdtP</fullName>
    </submittedName>
</protein>
<feature type="transmembrane region" description="Helical" evidence="7">
    <location>
        <begin position="121"/>
        <end position="140"/>
    </location>
</feature>
<feature type="transmembrane region" description="Helical" evidence="7">
    <location>
        <begin position="54"/>
        <end position="82"/>
    </location>
</feature>
<feature type="domain" description="Major facilitator superfamily (MFS) profile" evidence="8">
    <location>
        <begin position="56"/>
        <end position="556"/>
    </location>
</feature>
<dbReference type="Gene3D" id="1.20.1250.20">
    <property type="entry name" value="MFS general substrate transporter like domains"/>
    <property type="match status" value="1"/>
</dbReference>
<dbReference type="GO" id="GO:0022857">
    <property type="term" value="F:transmembrane transporter activity"/>
    <property type="evidence" value="ECO:0007669"/>
    <property type="project" value="InterPro"/>
</dbReference>
<feature type="transmembrane region" description="Helical" evidence="7">
    <location>
        <begin position="146"/>
        <end position="167"/>
    </location>
</feature>
<dbReference type="CDD" id="cd17502">
    <property type="entry name" value="MFS_Azr1_MDR_like"/>
    <property type="match status" value="1"/>
</dbReference>
<evidence type="ECO:0000256" key="7">
    <source>
        <dbReference type="SAM" id="Phobius"/>
    </source>
</evidence>
<dbReference type="Proteomes" id="UP000239549">
    <property type="component" value="Unassembled WGS sequence"/>
</dbReference>
<feature type="transmembrane region" description="Helical" evidence="7">
    <location>
        <begin position="268"/>
        <end position="290"/>
    </location>
</feature>
<keyword evidence="2" id="KW-0813">Transport</keyword>
<dbReference type="Gene3D" id="1.20.1720.10">
    <property type="entry name" value="Multidrug resistance protein D"/>
    <property type="match status" value="1"/>
</dbReference>
<feature type="transmembrane region" description="Helical" evidence="7">
    <location>
        <begin position="373"/>
        <end position="394"/>
    </location>
</feature>
<organism evidence="9 10">
    <name type="scientific">Desulfocucumis palustris</name>
    <dbReference type="NCBI Taxonomy" id="1898651"/>
    <lineage>
        <taxon>Bacteria</taxon>
        <taxon>Bacillati</taxon>
        <taxon>Bacillota</taxon>
        <taxon>Clostridia</taxon>
        <taxon>Eubacteriales</taxon>
        <taxon>Desulfocucumaceae</taxon>
        <taxon>Desulfocucumis</taxon>
    </lineage>
</organism>
<gene>
    <name evidence="9" type="ORF">DCCM_0998</name>
</gene>
<evidence type="ECO:0000313" key="9">
    <source>
        <dbReference type="EMBL" id="GBF32802.1"/>
    </source>
</evidence>
<dbReference type="FunFam" id="1.20.1720.10:FF:000004">
    <property type="entry name" value="EmrB/QacA family drug resistance transporter"/>
    <property type="match status" value="1"/>
</dbReference>
<dbReference type="Pfam" id="PF07690">
    <property type="entry name" value="MFS_1"/>
    <property type="match status" value="1"/>
</dbReference>
<feature type="transmembrane region" description="Helical" evidence="7">
    <location>
        <begin position="179"/>
        <end position="197"/>
    </location>
</feature>
<dbReference type="PROSITE" id="PS50850">
    <property type="entry name" value="MFS"/>
    <property type="match status" value="1"/>
</dbReference>
<keyword evidence="3" id="KW-1003">Cell membrane</keyword>
<reference evidence="10" key="1">
    <citation type="submission" date="2018-02" db="EMBL/GenBank/DDBJ databases">
        <title>Genome sequence of Desulfocucumis palustris strain NAW-5.</title>
        <authorList>
            <person name="Watanabe M."/>
            <person name="Kojima H."/>
            <person name="Fukui M."/>
        </authorList>
    </citation>
    <scope>NUCLEOTIDE SEQUENCE [LARGE SCALE GENOMIC DNA]</scope>
    <source>
        <strain evidence="10">NAW-5</strain>
    </source>
</reference>
<evidence type="ECO:0000313" key="10">
    <source>
        <dbReference type="Proteomes" id="UP000239549"/>
    </source>
</evidence>
<dbReference type="InterPro" id="IPR004638">
    <property type="entry name" value="EmrB-like"/>
</dbReference>
<evidence type="ECO:0000259" key="8">
    <source>
        <dbReference type="PROSITE" id="PS50850"/>
    </source>
</evidence>
<feature type="transmembrane region" description="Helical" evidence="7">
    <location>
        <begin position="311"/>
        <end position="334"/>
    </location>
</feature>
<sequence length="571" mass="62260">MKIIFDRLNIIFRKLQICFRYVAESREEGEKIVATHALQQKAQTTNQITGQRRWWALATVMVTMFFASMDQTIVSTAIPTIIGDLQGFALYAWVFSAYMLTSAVSVPIYGKLSDVYGRKPFYIFGLVMFGVGSATCGQALTMTELVLARGLQGIGAGAMMSMPRATVGDIFNPKERGRWMGLMGAVFGLSSIIGPAVGGWITDSFSWRWVFYINLPFAALAIIGVVLSLPKVRADEQVKIDWFGSALLATGLVPVLLGFTWAGTKYPWASPVELALLGGGAIMLALFIWYERKVSDPLITPILFRNRIFSTSLILGIFVSMAMFGSVMFLPLFVQGVIGLSPRDSGLVMAPMMISFIVGSIISGQIMTKTGKYLLLSHISAAAIILGTILLMTMDINTGYTAVIVNMVVLGLGVGSLMPLLNIAVQNAFPYRMMGTVNSTQQFVSSLGGVISSPIFGSILNRGFQDRFNSALPGTIKELTGNITRIDPQTLLTEQAQRAIAGQFARFGAAGQEMYLQLLHTVKVALAAGISNLFEVGLVFSMLCFIGTFFLPERTLQGDEYYSDSREKKIS</sequence>
<evidence type="ECO:0000256" key="3">
    <source>
        <dbReference type="ARBA" id="ARBA00022475"/>
    </source>
</evidence>
<evidence type="ECO:0000256" key="4">
    <source>
        <dbReference type="ARBA" id="ARBA00022692"/>
    </source>
</evidence>
<feature type="transmembrane region" description="Helical" evidence="7">
    <location>
        <begin position="88"/>
        <end position="109"/>
    </location>
</feature>
<comment type="subcellular location">
    <subcellularLocation>
        <location evidence="1">Cell membrane</location>
        <topology evidence="1">Multi-pass membrane protein</topology>
    </subcellularLocation>
</comment>
<feature type="transmembrane region" description="Helical" evidence="7">
    <location>
        <begin position="209"/>
        <end position="230"/>
    </location>
</feature>
<evidence type="ECO:0000256" key="6">
    <source>
        <dbReference type="ARBA" id="ARBA00023136"/>
    </source>
</evidence>